<dbReference type="EMBL" id="JACBYE010000019">
    <property type="protein sequence ID" value="NYS93748.1"/>
    <property type="molecule type" value="Genomic_DNA"/>
</dbReference>
<dbReference type="CDD" id="cd01173">
    <property type="entry name" value="pyridoxal_pyridoxamine_kinase"/>
    <property type="match status" value="1"/>
</dbReference>
<dbReference type="PANTHER" id="PTHR10534">
    <property type="entry name" value="PYRIDOXAL KINASE"/>
    <property type="match status" value="1"/>
</dbReference>
<reference evidence="7 8" key="1">
    <citation type="submission" date="2020-07" db="EMBL/GenBank/DDBJ databases">
        <title>MOT database genomes.</title>
        <authorList>
            <person name="Joseph S."/>
            <person name="Aduse-Opoku J."/>
            <person name="Hashim A."/>
            <person name="Wade W."/>
            <person name="Curtis M."/>
        </authorList>
    </citation>
    <scope>NUCLEOTIDE SEQUENCE [LARGE SCALE GENOMIC DNA]</scope>
    <source>
        <strain evidence="7 8">DSM 100099</strain>
    </source>
</reference>
<dbReference type="GO" id="GO:0005829">
    <property type="term" value="C:cytosol"/>
    <property type="evidence" value="ECO:0007669"/>
    <property type="project" value="TreeGrafter"/>
</dbReference>
<dbReference type="NCBIfam" id="TIGR00687">
    <property type="entry name" value="pyridox_kin"/>
    <property type="match status" value="1"/>
</dbReference>
<dbReference type="SUPFAM" id="SSF53613">
    <property type="entry name" value="Ribokinase-like"/>
    <property type="match status" value="1"/>
</dbReference>
<keyword evidence="2 7" id="KW-0808">Transferase</keyword>
<evidence type="ECO:0000313" key="8">
    <source>
        <dbReference type="Proteomes" id="UP000561011"/>
    </source>
</evidence>
<evidence type="ECO:0000256" key="1">
    <source>
        <dbReference type="ARBA" id="ARBA00012104"/>
    </source>
</evidence>
<accession>A0A853EY25</accession>
<dbReference type="AlphaFoldDB" id="A0A853EY25"/>
<sequence>MSTIVSIQSQVVAGHVGNAAAVPQMQDAGFTVLAVPTVLFSNHPGHGRFRGRVTDPTLVADLLLGLEEHGVLDDTVCVVGGYLGSRETGEAVAAFVDRALVAGPGIVYVCDPVMGDTGSGVFVAPGVVDVLRDELARRAHVLTPNQFELGLLVSGPAVAAPGEGTVDDLAAAARTLIGPAQHGVVVTGCYLVDTEPGVIETVVVERESVTRVPSIKESDAPNGTGDLFNGALTAALASGATLLDAAREAADAVSRALRWTAEQGSRHLLLPPTGWEPAAR</sequence>
<keyword evidence="8" id="KW-1185">Reference proteome</keyword>
<dbReference type="GO" id="GO:0009443">
    <property type="term" value="P:pyridoxal 5'-phosphate salvage"/>
    <property type="evidence" value="ECO:0007669"/>
    <property type="project" value="InterPro"/>
</dbReference>
<keyword evidence="3" id="KW-0547">Nucleotide-binding</keyword>
<dbReference type="Gene3D" id="3.40.1190.20">
    <property type="match status" value="1"/>
</dbReference>
<evidence type="ECO:0000256" key="5">
    <source>
        <dbReference type="ARBA" id="ARBA00022840"/>
    </source>
</evidence>
<dbReference type="InterPro" id="IPR029056">
    <property type="entry name" value="Ribokinase-like"/>
</dbReference>
<proteinExistence type="predicted"/>
<dbReference type="EC" id="2.7.1.35" evidence="1"/>
<dbReference type="Proteomes" id="UP000561011">
    <property type="component" value="Unassembled WGS sequence"/>
</dbReference>
<evidence type="ECO:0000313" key="7">
    <source>
        <dbReference type="EMBL" id="NYS93748.1"/>
    </source>
</evidence>
<dbReference type="GO" id="GO:0005524">
    <property type="term" value="F:ATP binding"/>
    <property type="evidence" value="ECO:0007669"/>
    <property type="project" value="UniProtKB-KW"/>
</dbReference>
<dbReference type="PANTHER" id="PTHR10534:SF2">
    <property type="entry name" value="PYRIDOXAL KINASE"/>
    <property type="match status" value="1"/>
</dbReference>
<protein>
    <recommendedName>
        <fullName evidence="1">pyridoxal kinase</fullName>
        <ecNumber evidence="1">2.7.1.35</ecNumber>
    </recommendedName>
</protein>
<comment type="caution">
    <text evidence="7">The sequence shown here is derived from an EMBL/GenBank/DDBJ whole genome shotgun (WGS) entry which is preliminary data.</text>
</comment>
<evidence type="ECO:0000256" key="4">
    <source>
        <dbReference type="ARBA" id="ARBA00022777"/>
    </source>
</evidence>
<feature type="domain" description="Pyridoxamine kinase/Phosphomethylpyrimidine kinase" evidence="6">
    <location>
        <begin position="81"/>
        <end position="267"/>
    </location>
</feature>
<gene>
    <name evidence="7" type="primary">pdxY</name>
    <name evidence="7" type="ORF">HZZ10_09470</name>
</gene>
<dbReference type="Pfam" id="PF08543">
    <property type="entry name" value="Phos_pyr_kin"/>
    <property type="match status" value="1"/>
</dbReference>
<dbReference type="RefSeq" id="WP_179913313.1">
    <property type="nucleotide sequence ID" value="NZ_JACBYE010000019.1"/>
</dbReference>
<keyword evidence="4 7" id="KW-0418">Kinase</keyword>
<evidence type="ECO:0000256" key="2">
    <source>
        <dbReference type="ARBA" id="ARBA00022679"/>
    </source>
</evidence>
<dbReference type="InterPro" id="IPR004625">
    <property type="entry name" value="PyrdxlKinase"/>
</dbReference>
<evidence type="ECO:0000256" key="3">
    <source>
        <dbReference type="ARBA" id="ARBA00022741"/>
    </source>
</evidence>
<name>A0A853EY25_9MICO</name>
<organism evidence="7 8">
    <name type="scientific">Sanguibacter inulinus</name>
    <dbReference type="NCBI Taxonomy" id="60922"/>
    <lineage>
        <taxon>Bacteria</taxon>
        <taxon>Bacillati</taxon>
        <taxon>Actinomycetota</taxon>
        <taxon>Actinomycetes</taxon>
        <taxon>Micrococcales</taxon>
        <taxon>Sanguibacteraceae</taxon>
        <taxon>Sanguibacter</taxon>
    </lineage>
</organism>
<dbReference type="GO" id="GO:0008478">
    <property type="term" value="F:pyridoxal kinase activity"/>
    <property type="evidence" value="ECO:0007669"/>
    <property type="project" value="UniProtKB-EC"/>
</dbReference>
<dbReference type="InterPro" id="IPR013749">
    <property type="entry name" value="PM/HMP-P_kinase-1"/>
</dbReference>
<evidence type="ECO:0000259" key="6">
    <source>
        <dbReference type="Pfam" id="PF08543"/>
    </source>
</evidence>
<keyword evidence="5" id="KW-0067">ATP-binding</keyword>